<protein>
    <submittedName>
        <fullName evidence="2">Uncharacterized protein</fullName>
    </submittedName>
</protein>
<feature type="transmembrane region" description="Helical" evidence="1">
    <location>
        <begin position="6"/>
        <end position="27"/>
    </location>
</feature>
<keyword evidence="1" id="KW-0472">Membrane</keyword>
<evidence type="ECO:0000313" key="2">
    <source>
        <dbReference type="EMBL" id="KRK49429.1"/>
    </source>
</evidence>
<feature type="transmembrane region" description="Helical" evidence="1">
    <location>
        <begin position="39"/>
        <end position="61"/>
    </location>
</feature>
<keyword evidence="1" id="KW-0812">Transmembrane</keyword>
<proteinExistence type="predicted"/>
<reference evidence="2 3" key="1">
    <citation type="journal article" date="2015" name="Genome Announc.">
        <title>Expanding the biotechnology potential of lactobacilli through comparative genomics of 213 strains and associated genera.</title>
        <authorList>
            <person name="Sun Z."/>
            <person name="Harris H.M."/>
            <person name="McCann A."/>
            <person name="Guo C."/>
            <person name="Argimon S."/>
            <person name="Zhang W."/>
            <person name="Yang X."/>
            <person name="Jeffery I.B."/>
            <person name="Cooney J.C."/>
            <person name="Kagawa T.F."/>
            <person name="Liu W."/>
            <person name="Song Y."/>
            <person name="Salvetti E."/>
            <person name="Wrobel A."/>
            <person name="Rasinkangas P."/>
            <person name="Parkhill J."/>
            <person name="Rea M.C."/>
            <person name="O'Sullivan O."/>
            <person name="Ritari J."/>
            <person name="Douillard F.P."/>
            <person name="Paul Ross R."/>
            <person name="Yang R."/>
            <person name="Briner A.E."/>
            <person name="Felis G.E."/>
            <person name="de Vos W.M."/>
            <person name="Barrangou R."/>
            <person name="Klaenhammer T.R."/>
            <person name="Caufield P.W."/>
            <person name="Cui Y."/>
            <person name="Zhang H."/>
            <person name="O'Toole P.W."/>
        </authorList>
    </citation>
    <scope>NUCLEOTIDE SEQUENCE [LARGE SCALE GENOMIC DNA]</scope>
    <source>
        <strain evidence="2 3">JCM 15530</strain>
    </source>
</reference>
<dbReference type="EMBL" id="AZCX01000001">
    <property type="protein sequence ID" value="KRK49429.1"/>
    <property type="molecule type" value="Genomic_DNA"/>
</dbReference>
<evidence type="ECO:0000313" key="3">
    <source>
        <dbReference type="Proteomes" id="UP000050911"/>
    </source>
</evidence>
<gene>
    <name evidence="2" type="ORF">FC96_GL000355</name>
</gene>
<sequence length="66" mass="6890">MDTVIIIGGIIFAIGVLIAIGNSRISYGFFTHYGVANQGLAWISVLLIVIGLAIVIGKAYLNGQIG</sequence>
<comment type="caution">
    <text evidence="2">The sequence shown here is derived from an EMBL/GenBank/DDBJ whole genome shotgun (WGS) entry which is preliminary data.</text>
</comment>
<dbReference type="Proteomes" id="UP000050911">
    <property type="component" value="Unassembled WGS sequence"/>
</dbReference>
<keyword evidence="3" id="KW-1185">Reference proteome</keyword>
<dbReference type="PATRIC" id="fig|1302272.5.peg.352"/>
<keyword evidence="1" id="KW-1133">Transmembrane helix</keyword>
<evidence type="ECO:0000256" key="1">
    <source>
        <dbReference type="SAM" id="Phobius"/>
    </source>
</evidence>
<name>A0A0R1HRI9_9LACO</name>
<dbReference type="RefSeq" id="WP_056941775.1">
    <property type="nucleotide sequence ID" value="NZ_AZCX01000001.1"/>
</dbReference>
<organism evidence="2 3">
    <name type="scientific">Secundilactobacillus kimchicus JCM 15530</name>
    <dbReference type="NCBI Taxonomy" id="1302272"/>
    <lineage>
        <taxon>Bacteria</taxon>
        <taxon>Bacillati</taxon>
        <taxon>Bacillota</taxon>
        <taxon>Bacilli</taxon>
        <taxon>Lactobacillales</taxon>
        <taxon>Lactobacillaceae</taxon>
        <taxon>Secundilactobacillus</taxon>
    </lineage>
</organism>
<accession>A0A0R1HRI9</accession>
<dbReference type="AlphaFoldDB" id="A0A0R1HRI9"/>